<protein>
    <submittedName>
        <fullName evidence="2">Uncharacterized protein</fullName>
    </submittedName>
</protein>
<dbReference type="Proteomes" id="UP000006755">
    <property type="component" value="Unassembled WGS sequence"/>
</dbReference>
<reference evidence="2 3" key="1">
    <citation type="journal article" date="2012" name="J. Bacteriol.">
        <title>Genome Sequence of Gallaecimonas xiamenensis Type Strain 3-C-1.</title>
        <authorList>
            <person name="Lai Q."/>
            <person name="Wang L."/>
            <person name="Wang W."/>
            <person name="Shao Z."/>
        </authorList>
    </citation>
    <scope>NUCLEOTIDE SEQUENCE [LARGE SCALE GENOMIC DNA]</scope>
    <source>
        <strain evidence="2 3">3-C-1</strain>
    </source>
</reference>
<proteinExistence type="predicted"/>
<dbReference type="STRING" id="745411.B3C1_17432"/>
<comment type="caution">
    <text evidence="2">The sequence shown here is derived from an EMBL/GenBank/DDBJ whole genome shotgun (WGS) entry which is preliminary data.</text>
</comment>
<sequence>MKGMKAGWLGLAALMATSAGAQQGDYVVDAISLQAFREALAQAQPNPQPRLDSIQNWDQAQALLAGRLILDSDLKVLDATGRVLAQEAQFADWCDFDAYYPALDQVSFKCLQENDVLLDMATGQQQEDDPRQRRYAPGGQYRYGGYYNGQEPVSFIQKRVGEHWLTLREATDTMASGKLYFPSDFTWVSARRFVFQSTLDQGYFMGTIQ</sequence>
<keyword evidence="1" id="KW-0732">Signal</keyword>
<feature type="signal peptide" evidence="1">
    <location>
        <begin position="1"/>
        <end position="21"/>
    </location>
</feature>
<dbReference type="EMBL" id="AMRI01000033">
    <property type="protein sequence ID" value="EKE68101.1"/>
    <property type="molecule type" value="Genomic_DNA"/>
</dbReference>
<gene>
    <name evidence="2" type="ORF">B3C1_17432</name>
</gene>
<evidence type="ECO:0000313" key="2">
    <source>
        <dbReference type="EMBL" id="EKE68101.1"/>
    </source>
</evidence>
<keyword evidence="3" id="KW-1185">Reference proteome</keyword>
<dbReference type="AlphaFoldDB" id="K2IDP8"/>
<dbReference type="RefSeq" id="WP_008486449.1">
    <property type="nucleotide sequence ID" value="NZ_AMRI01000033.1"/>
</dbReference>
<feature type="chain" id="PRO_5003858772" evidence="1">
    <location>
        <begin position="22"/>
        <end position="209"/>
    </location>
</feature>
<accession>K2IDP8</accession>
<evidence type="ECO:0000256" key="1">
    <source>
        <dbReference type="SAM" id="SignalP"/>
    </source>
</evidence>
<evidence type="ECO:0000313" key="3">
    <source>
        <dbReference type="Proteomes" id="UP000006755"/>
    </source>
</evidence>
<name>K2IDP8_9GAMM</name>
<organism evidence="2 3">
    <name type="scientific">Gallaecimonas xiamenensis 3-C-1</name>
    <dbReference type="NCBI Taxonomy" id="745411"/>
    <lineage>
        <taxon>Bacteria</taxon>
        <taxon>Pseudomonadati</taxon>
        <taxon>Pseudomonadota</taxon>
        <taxon>Gammaproteobacteria</taxon>
        <taxon>Enterobacterales</taxon>
        <taxon>Gallaecimonadaceae</taxon>
        <taxon>Gallaecimonas</taxon>
    </lineage>
</organism>